<comment type="catalytic activity">
    <reaction evidence="8">
        <text>beta-nicotinamide D-ribonucleotide + diphosphate = 5-phospho-alpha-D-ribose 1-diphosphate + nicotinamide + H(+)</text>
        <dbReference type="Rhea" id="RHEA:16149"/>
        <dbReference type="ChEBI" id="CHEBI:14649"/>
        <dbReference type="ChEBI" id="CHEBI:15378"/>
        <dbReference type="ChEBI" id="CHEBI:17154"/>
        <dbReference type="ChEBI" id="CHEBI:33019"/>
        <dbReference type="ChEBI" id="CHEBI:58017"/>
        <dbReference type="EC" id="2.4.2.12"/>
    </reaction>
    <physiologicalReaction direction="right-to-left" evidence="8">
        <dbReference type="Rhea" id="RHEA:16151"/>
    </physiologicalReaction>
</comment>
<comment type="pathway">
    <text evidence="5">Cofactor biosynthesis; NAD(+) biosynthesis; nicotinamide D-ribonucleotide from 5-phospho-alpha-D-ribose 1-diphosphate and nicotinamide: step 1/1.</text>
</comment>
<dbReference type="Pfam" id="PF04095">
    <property type="entry name" value="NAPRTase"/>
    <property type="match status" value="1"/>
</dbReference>
<evidence type="ECO:0000259" key="9">
    <source>
        <dbReference type="Pfam" id="PF04095"/>
    </source>
</evidence>
<dbReference type="Proteomes" id="UP001445076">
    <property type="component" value="Unassembled WGS sequence"/>
</dbReference>
<dbReference type="NCBIfam" id="NF006629">
    <property type="entry name" value="PRK09198.1"/>
    <property type="match status" value="1"/>
</dbReference>
<evidence type="ECO:0000256" key="5">
    <source>
        <dbReference type="ARBA" id="ARBA00035007"/>
    </source>
</evidence>
<evidence type="ECO:0000256" key="3">
    <source>
        <dbReference type="ARBA" id="ARBA00022676"/>
    </source>
</evidence>
<dbReference type="GO" id="GO:0009435">
    <property type="term" value="P:NAD+ biosynthetic process"/>
    <property type="evidence" value="ECO:0007669"/>
    <property type="project" value="InterPro"/>
</dbReference>
<protein>
    <recommendedName>
        <fullName evidence="7">Nicotinamide phosphoribosyltransferase</fullName>
        <ecNumber evidence="6">2.4.2.12</ecNumber>
    </recommendedName>
</protein>
<keyword evidence="4" id="KW-0808">Transferase</keyword>
<gene>
    <name evidence="11" type="ORF">OTU49_000931</name>
</gene>
<sequence length="483" mass="54724">MSSPPVDNIILLADCYKSCHYKIYPPGTTTLYAYFESRGGKFPYTVFFGLQYILKRWLCGPVLTRAMIQEAKEVINTVFKRDDVFNEEGWNYLLERHGGRLPLRVRAVPEGTVVPIKNVLFTVENTDPALPWITSFFETLLVQTWYPMTVATNSRFCKHIIHHYMNLTHDNTNNLVFSLHDTGYRGVSSVESAALGGAAHMISFKSSDTVAGTSMLRKYYHLKTVAGFSTPSSEHSTIISWGRERELDSHRHMLHTYSEGDAGCVCDSYDIWKCLEDMWCGELRELVLERGRKGGCIYLRPDSGEPKTVVLKCLEILGSAYGTDINSKGYKTLPPYLRVIHADGINHKTLWGILEHLKSHGWSTENAYFGAGGALLQRIDRDTQQCAYKVSYVETDGQGRDVYKQPITDSIKTSKRGRLSLHCNDGVYTTMQGSKGHSPKDLLVTVFENGELLQDYTFPEIQERAEITPEDFDIIKFLEEDSD</sequence>
<keyword evidence="3" id="KW-0328">Glycosyltransferase</keyword>
<dbReference type="Gene3D" id="3.20.20.70">
    <property type="entry name" value="Aldolase class I"/>
    <property type="match status" value="1"/>
</dbReference>
<dbReference type="PANTHER" id="PTHR43816">
    <property type="entry name" value="NICOTINAMIDE PHOSPHORIBOSYLTRANSFERASE"/>
    <property type="match status" value="1"/>
</dbReference>
<dbReference type="PIRSF" id="PIRSF005943">
    <property type="entry name" value="NMPRT"/>
    <property type="match status" value="1"/>
</dbReference>
<evidence type="ECO:0000256" key="6">
    <source>
        <dbReference type="ARBA" id="ARBA00035024"/>
    </source>
</evidence>
<keyword evidence="2" id="KW-0662">Pyridine nucleotide biosynthesis</keyword>
<reference evidence="11 12" key="1">
    <citation type="journal article" date="2024" name="BMC Genomics">
        <title>Genome assembly of redclaw crayfish (Cherax quadricarinatus) provides insights into its immune adaptation and hypoxia tolerance.</title>
        <authorList>
            <person name="Liu Z."/>
            <person name="Zheng J."/>
            <person name="Li H."/>
            <person name="Fang K."/>
            <person name="Wang S."/>
            <person name="He J."/>
            <person name="Zhou D."/>
            <person name="Weng S."/>
            <person name="Chi M."/>
            <person name="Gu Z."/>
            <person name="He J."/>
            <person name="Li F."/>
            <person name="Wang M."/>
        </authorList>
    </citation>
    <scope>NUCLEOTIDE SEQUENCE [LARGE SCALE GENOMIC DNA]</scope>
    <source>
        <strain evidence="11">ZL_2023a</strain>
    </source>
</reference>
<evidence type="ECO:0000259" key="10">
    <source>
        <dbReference type="Pfam" id="PF18127"/>
    </source>
</evidence>
<evidence type="ECO:0000256" key="4">
    <source>
        <dbReference type="ARBA" id="ARBA00022679"/>
    </source>
</evidence>
<accession>A0AAW0XVV6</accession>
<feature type="domain" description="Nicotinamide phosphoribosyltransferase N-terminal" evidence="10">
    <location>
        <begin position="8"/>
        <end position="105"/>
    </location>
</feature>
<proteinExistence type="inferred from homology"/>
<keyword evidence="12" id="KW-1185">Reference proteome</keyword>
<comment type="caution">
    <text evidence="11">The sequence shown here is derived from an EMBL/GenBank/DDBJ whole genome shotgun (WGS) entry which is preliminary data.</text>
</comment>
<dbReference type="CDD" id="cd01569">
    <property type="entry name" value="PBEF_like"/>
    <property type="match status" value="1"/>
</dbReference>
<dbReference type="PANTHER" id="PTHR43816:SF1">
    <property type="entry name" value="NICOTINAMIDE PHOSPHORIBOSYLTRANSFERASE"/>
    <property type="match status" value="1"/>
</dbReference>
<dbReference type="Pfam" id="PF18127">
    <property type="entry name" value="NAMPT_N"/>
    <property type="match status" value="1"/>
</dbReference>
<evidence type="ECO:0000256" key="2">
    <source>
        <dbReference type="ARBA" id="ARBA00022642"/>
    </source>
</evidence>
<dbReference type="InterPro" id="IPR016471">
    <property type="entry name" value="Nicotinamide_PRibTrfase"/>
</dbReference>
<feature type="domain" description="Nicotinate/nicotinamide phosphoribosyltransferase" evidence="9">
    <location>
        <begin position="177"/>
        <end position="450"/>
    </location>
</feature>
<dbReference type="EC" id="2.4.2.12" evidence="6"/>
<evidence type="ECO:0000256" key="7">
    <source>
        <dbReference type="ARBA" id="ARBA00035036"/>
    </source>
</evidence>
<comment type="similarity">
    <text evidence="1">Belongs to the NAPRTase family.</text>
</comment>
<evidence type="ECO:0000256" key="8">
    <source>
        <dbReference type="ARBA" id="ARBA00047835"/>
    </source>
</evidence>
<dbReference type="InterPro" id="IPR041529">
    <property type="entry name" value="DUF5598"/>
</dbReference>
<organism evidence="11 12">
    <name type="scientific">Cherax quadricarinatus</name>
    <name type="common">Australian red claw crayfish</name>
    <dbReference type="NCBI Taxonomy" id="27406"/>
    <lineage>
        <taxon>Eukaryota</taxon>
        <taxon>Metazoa</taxon>
        <taxon>Ecdysozoa</taxon>
        <taxon>Arthropoda</taxon>
        <taxon>Crustacea</taxon>
        <taxon>Multicrustacea</taxon>
        <taxon>Malacostraca</taxon>
        <taxon>Eumalacostraca</taxon>
        <taxon>Eucarida</taxon>
        <taxon>Decapoda</taxon>
        <taxon>Pleocyemata</taxon>
        <taxon>Astacidea</taxon>
        <taxon>Parastacoidea</taxon>
        <taxon>Parastacidae</taxon>
        <taxon>Cherax</taxon>
    </lineage>
</organism>
<dbReference type="InterPro" id="IPR036068">
    <property type="entry name" value="Nicotinate_pribotase-like_C"/>
</dbReference>
<dbReference type="SUPFAM" id="SSF51690">
    <property type="entry name" value="Nicotinate/Quinolinate PRTase C-terminal domain-like"/>
    <property type="match status" value="1"/>
</dbReference>
<dbReference type="InterPro" id="IPR013785">
    <property type="entry name" value="Aldolase_TIM"/>
</dbReference>
<dbReference type="EMBL" id="JARKIK010000023">
    <property type="protein sequence ID" value="KAK8743956.1"/>
    <property type="molecule type" value="Genomic_DNA"/>
</dbReference>
<dbReference type="InterPro" id="IPR041525">
    <property type="entry name" value="N/Namide_PRibTrfase"/>
</dbReference>
<evidence type="ECO:0000313" key="11">
    <source>
        <dbReference type="EMBL" id="KAK8743956.1"/>
    </source>
</evidence>
<dbReference type="AlphaFoldDB" id="A0AAW0XVV6"/>
<evidence type="ECO:0000313" key="12">
    <source>
        <dbReference type="Proteomes" id="UP001445076"/>
    </source>
</evidence>
<name>A0AAW0XVV6_CHEQU</name>
<evidence type="ECO:0000256" key="1">
    <source>
        <dbReference type="ARBA" id="ARBA00010897"/>
    </source>
</evidence>
<dbReference type="GO" id="GO:0047280">
    <property type="term" value="F:nicotinamide phosphoribosyltransferase activity"/>
    <property type="evidence" value="ECO:0007669"/>
    <property type="project" value="UniProtKB-EC"/>
</dbReference>